<organism evidence="2 3">
    <name type="scientific">Portunus trituberculatus</name>
    <name type="common">Swimming crab</name>
    <name type="synonym">Neptunus trituberculatus</name>
    <dbReference type="NCBI Taxonomy" id="210409"/>
    <lineage>
        <taxon>Eukaryota</taxon>
        <taxon>Metazoa</taxon>
        <taxon>Ecdysozoa</taxon>
        <taxon>Arthropoda</taxon>
        <taxon>Crustacea</taxon>
        <taxon>Multicrustacea</taxon>
        <taxon>Malacostraca</taxon>
        <taxon>Eumalacostraca</taxon>
        <taxon>Eucarida</taxon>
        <taxon>Decapoda</taxon>
        <taxon>Pleocyemata</taxon>
        <taxon>Brachyura</taxon>
        <taxon>Eubrachyura</taxon>
        <taxon>Portunoidea</taxon>
        <taxon>Portunidae</taxon>
        <taxon>Portuninae</taxon>
        <taxon>Portunus</taxon>
    </lineage>
</organism>
<evidence type="ECO:0000313" key="2">
    <source>
        <dbReference type="EMBL" id="MPC25425.1"/>
    </source>
</evidence>
<proteinExistence type="predicted"/>
<name>A0A5B7DVW3_PORTR</name>
<keyword evidence="3" id="KW-1185">Reference proteome</keyword>
<evidence type="ECO:0000256" key="1">
    <source>
        <dbReference type="SAM" id="MobiDB-lite"/>
    </source>
</evidence>
<protein>
    <submittedName>
        <fullName evidence="2">Uncharacterized protein</fullName>
    </submittedName>
</protein>
<reference evidence="2 3" key="1">
    <citation type="submission" date="2019-05" db="EMBL/GenBank/DDBJ databases">
        <title>Another draft genome of Portunus trituberculatus and its Hox gene families provides insights of decapod evolution.</title>
        <authorList>
            <person name="Jeong J.-H."/>
            <person name="Song I."/>
            <person name="Kim S."/>
            <person name="Choi T."/>
            <person name="Kim D."/>
            <person name="Ryu S."/>
            <person name="Kim W."/>
        </authorList>
    </citation>
    <scope>NUCLEOTIDE SEQUENCE [LARGE SCALE GENOMIC DNA]</scope>
    <source>
        <tissue evidence="2">Muscle</tissue>
    </source>
</reference>
<dbReference type="Proteomes" id="UP000324222">
    <property type="component" value="Unassembled WGS sequence"/>
</dbReference>
<dbReference type="AlphaFoldDB" id="A0A5B7DVW3"/>
<comment type="caution">
    <text evidence="2">The sequence shown here is derived from an EMBL/GenBank/DDBJ whole genome shotgun (WGS) entry which is preliminary data.</text>
</comment>
<accession>A0A5B7DVW3</accession>
<dbReference type="EMBL" id="VSRR010001460">
    <property type="protein sequence ID" value="MPC25425.1"/>
    <property type="molecule type" value="Genomic_DNA"/>
</dbReference>
<feature type="region of interest" description="Disordered" evidence="1">
    <location>
        <begin position="60"/>
        <end position="88"/>
    </location>
</feature>
<sequence length="88" mass="9777">MLLGAVTGGRQLAPRHNQRRRIIRSGRNSFPSTHKSREGARCNTGALHLWKIIYETQKRSDLGKEGRGSHTQPALPSPCLPAALTDHR</sequence>
<evidence type="ECO:0000313" key="3">
    <source>
        <dbReference type="Proteomes" id="UP000324222"/>
    </source>
</evidence>
<gene>
    <name evidence="2" type="ORF">E2C01_018535</name>
</gene>